<dbReference type="GO" id="GO:0003677">
    <property type="term" value="F:DNA binding"/>
    <property type="evidence" value="ECO:0007669"/>
    <property type="project" value="UniProtKB-KW"/>
</dbReference>
<dbReference type="PROSITE" id="PS51063">
    <property type="entry name" value="HTH_CRP_2"/>
    <property type="match status" value="1"/>
</dbReference>
<dbReference type="InterPro" id="IPR036390">
    <property type="entry name" value="WH_DNA-bd_sf"/>
</dbReference>
<name>A0A251X3W2_9GAMM</name>
<keyword evidence="3" id="KW-0804">Transcription</keyword>
<feature type="domain" description="Cyclic nucleotide-binding" evidence="4">
    <location>
        <begin position="19"/>
        <end position="139"/>
    </location>
</feature>
<evidence type="ECO:0000256" key="3">
    <source>
        <dbReference type="ARBA" id="ARBA00023163"/>
    </source>
</evidence>
<dbReference type="InterPro" id="IPR014710">
    <property type="entry name" value="RmlC-like_jellyroll"/>
</dbReference>
<dbReference type="PANTHER" id="PTHR24567:SF74">
    <property type="entry name" value="HTH-TYPE TRANSCRIPTIONAL REGULATOR ARCR"/>
    <property type="match status" value="1"/>
</dbReference>
<dbReference type="InterPro" id="IPR000595">
    <property type="entry name" value="cNMP-bd_dom"/>
</dbReference>
<keyword evidence="2" id="KW-0238">DNA-binding</keyword>
<dbReference type="CDD" id="cd00038">
    <property type="entry name" value="CAP_ED"/>
    <property type="match status" value="1"/>
</dbReference>
<dbReference type="InterPro" id="IPR036388">
    <property type="entry name" value="WH-like_DNA-bd_sf"/>
</dbReference>
<protein>
    <recommendedName>
        <fullName evidence="8">Crp/Fnr family transcriptional regulator</fullName>
    </recommendedName>
</protein>
<dbReference type="SMART" id="SM00100">
    <property type="entry name" value="cNMP"/>
    <property type="match status" value="1"/>
</dbReference>
<dbReference type="SMART" id="SM00419">
    <property type="entry name" value="HTH_CRP"/>
    <property type="match status" value="1"/>
</dbReference>
<dbReference type="Proteomes" id="UP000194798">
    <property type="component" value="Unassembled WGS sequence"/>
</dbReference>
<reference evidence="6 7" key="1">
    <citation type="submission" date="2016-12" db="EMBL/GenBank/DDBJ databases">
        <title>Thioflexothrix psekupsii D3 genome sequencing and assembly.</title>
        <authorList>
            <person name="Fomenkov A."/>
            <person name="Vincze T."/>
            <person name="Grabovich M."/>
            <person name="Anton B.P."/>
            <person name="Dubinina G."/>
            <person name="Orlova M."/>
            <person name="Belousova E."/>
            <person name="Roberts R.J."/>
        </authorList>
    </citation>
    <scope>NUCLEOTIDE SEQUENCE [LARGE SCALE GENOMIC DNA]</scope>
    <source>
        <strain evidence="6">D3</strain>
    </source>
</reference>
<dbReference type="EMBL" id="MSLT01000023">
    <property type="protein sequence ID" value="OUD12045.1"/>
    <property type="molecule type" value="Genomic_DNA"/>
</dbReference>
<dbReference type="InterPro" id="IPR018490">
    <property type="entry name" value="cNMP-bd_dom_sf"/>
</dbReference>
<dbReference type="PROSITE" id="PS50042">
    <property type="entry name" value="CNMP_BINDING_3"/>
    <property type="match status" value="1"/>
</dbReference>
<sequence length="235" mass="26677">MKASHDVEELLHALHQTALFDSLSPDELMPFVQTSFKKDYTAKQMIFYEGDKANYFFIILSGMVRLYRLTEEGKEKVIEFIRPHDSFAEAVVFLKGTYPVCAEAVENSELLAISADTILQELTQSPTLALKLLANLSRRLHVFIKDIHTLSLENAQQRVAGFLLAMADEKTCHLPFSKAMIASRLGLSPESFSRVLTRLKNEQIVLEKAQSLEIIDLERLRCLQKKALKIPLDSH</sequence>
<dbReference type="PANTHER" id="PTHR24567">
    <property type="entry name" value="CRP FAMILY TRANSCRIPTIONAL REGULATORY PROTEIN"/>
    <property type="match status" value="1"/>
</dbReference>
<dbReference type="SUPFAM" id="SSF46785">
    <property type="entry name" value="Winged helix' DNA-binding domain"/>
    <property type="match status" value="1"/>
</dbReference>
<organism evidence="6 7">
    <name type="scientific">Thioflexithrix psekupsensis</name>
    <dbReference type="NCBI Taxonomy" id="1570016"/>
    <lineage>
        <taxon>Bacteria</taxon>
        <taxon>Pseudomonadati</taxon>
        <taxon>Pseudomonadota</taxon>
        <taxon>Gammaproteobacteria</taxon>
        <taxon>Thiotrichales</taxon>
        <taxon>Thioflexithrix</taxon>
    </lineage>
</organism>
<dbReference type="RefSeq" id="WP_086488959.1">
    <property type="nucleotide sequence ID" value="NZ_MSLT01000023.1"/>
</dbReference>
<evidence type="ECO:0000313" key="7">
    <source>
        <dbReference type="Proteomes" id="UP000194798"/>
    </source>
</evidence>
<keyword evidence="7" id="KW-1185">Reference proteome</keyword>
<keyword evidence="1" id="KW-0805">Transcription regulation</keyword>
<dbReference type="Pfam" id="PF00027">
    <property type="entry name" value="cNMP_binding"/>
    <property type="match status" value="1"/>
</dbReference>
<evidence type="ECO:0000256" key="2">
    <source>
        <dbReference type="ARBA" id="ARBA00023125"/>
    </source>
</evidence>
<evidence type="ECO:0000313" key="6">
    <source>
        <dbReference type="EMBL" id="OUD12045.1"/>
    </source>
</evidence>
<dbReference type="InterPro" id="IPR012318">
    <property type="entry name" value="HTH_CRP"/>
</dbReference>
<proteinExistence type="predicted"/>
<gene>
    <name evidence="6" type="ORF">TPSD3_12980</name>
</gene>
<comment type="caution">
    <text evidence="6">The sequence shown here is derived from an EMBL/GenBank/DDBJ whole genome shotgun (WGS) entry which is preliminary data.</text>
</comment>
<dbReference type="GO" id="GO:0003700">
    <property type="term" value="F:DNA-binding transcription factor activity"/>
    <property type="evidence" value="ECO:0007669"/>
    <property type="project" value="TreeGrafter"/>
</dbReference>
<dbReference type="InterPro" id="IPR050397">
    <property type="entry name" value="Env_Response_Regulators"/>
</dbReference>
<accession>A0A251X3W2</accession>
<evidence type="ECO:0000259" key="5">
    <source>
        <dbReference type="PROSITE" id="PS51063"/>
    </source>
</evidence>
<dbReference type="Gene3D" id="2.60.120.10">
    <property type="entry name" value="Jelly Rolls"/>
    <property type="match status" value="1"/>
</dbReference>
<dbReference type="AlphaFoldDB" id="A0A251X3W2"/>
<dbReference type="GO" id="GO:0005829">
    <property type="term" value="C:cytosol"/>
    <property type="evidence" value="ECO:0007669"/>
    <property type="project" value="TreeGrafter"/>
</dbReference>
<dbReference type="Pfam" id="PF13545">
    <property type="entry name" value="HTH_Crp_2"/>
    <property type="match status" value="1"/>
</dbReference>
<evidence type="ECO:0000256" key="1">
    <source>
        <dbReference type="ARBA" id="ARBA00023015"/>
    </source>
</evidence>
<feature type="domain" description="HTH crp-type" evidence="5">
    <location>
        <begin position="153"/>
        <end position="218"/>
    </location>
</feature>
<dbReference type="SUPFAM" id="SSF51206">
    <property type="entry name" value="cAMP-binding domain-like"/>
    <property type="match status" value="1"/>
</dbReference>
<evidence type="ECO:0000259" key="4">
    <source>
        <dbReference type="PROSITE" id="PS50042"/>
    </source>
</evidence>
<dbReference type="Gene3D" id="1.10.10.10">
    <property type="entry name" value="Winged helix-like DNA-binding domain superfamily/Winged helix DNA-binding domain"/>
    <property type="match status" value="1"/>
</dbReference>
<dbReference type="OrthoDB" id="9777588at2"/>
<evidence type="ECO:0008006" key="8">
    <source>
        <dbReference type="Google" id="ProtNLM"/>
    </source>
</evidence>